<keyword evidence="1" id="KW-0175">Coiled coil</keyword>
<evidence type="ECO:0000313" key="2">
    <source>
        <dbReference type="EMBL" id="AFM04409.1"/>
    </source>
</evidence>
<organism evidence="2 3">
    <name type="scientific">Bernardetia litoralis (strain ATCC 23117 / DSM 6794 / NBRC 15988 / NCIMB 1366 / Fx l1 / Sio-4)</name>
    <name type="common">Flexibacter litoralis</name>
    <dbReference type="NCBI Taxonomy" id="880071"/>
    <lineage>
        <taxon>Bacteria</taxon>
        <taxon>Pseudomonadati</taxon>
        <taxon>Bacteroidota</taxon>
        <taxon>Cytophagia</taxon>
        <taxon>Cytophagales</taxon>
        <taxon>Bernardetiaceae</taxon>
        <taxon>Bernardetia</taxon>
    </lineage>
</organism>
<proteinExistence type="predicted"/>
<dbReference type="KEGG" id="fli:Fleli_2025"/>
<reference evidence="3" key="1">
    <citation type="submission" date="2012-06" db="EMBL/GenBank/DDBJ databases">
        <title>The complete genome of Flexibacter litoralis DSM 6794.</title>
        <authorList>
            <person name="Lucas S."/>
            <person name="Copeland A."/>
            <person name="Lapidus A."/>
            <person name="Glavina del Rio T."/>
            <person name="Dalin E."/>
            <person name="Tice H."/>
            <person name="Bruce D."/>
            <person name="Goodwin L."/>
            <person name="Pitluck S."/>
            <person name="Peters L."/>
            <person name="Ovchinnikova G."/>
            <person name="Lu M."/>
            <person name="Kyrpides N."/>
            <person name="Mavromatis K."/>
            <person name="Ivanova N."/>
            <person name="Brettin T."/>
            <person name="Detter J.C."/>
            <person name="Han C."/>
            <person name="Larimer F."/>
            <person name="Land M."/>
            <person name="Hauser L."/>
            <person name="Markowitz V."/>
            <person name="Cheng J.-F."/>
            <person name="Hugenholtz P."/>
            <person name="Woyke T."/>
            <person name="Wu D."/>
            <person name="Spring S."/>
            <person name="Lang E."/>
            <person name="Kopitz M."/>
            <person name="Brambilla E."/>
            <person name="Klenk H.-P."/>
            <person name="Eisen J.A."/>
        </authorList>
    </citation>
    <scope>NUCLEOTIDE SEQUENCE [LARGE SCALE GENOMIC DNA]</scope>
    <source>
        <strain evidence="3">ATCC 23117 / DSM 6794 / NBRC 15988 / NCIMB 1366 / Sio-4</strain>
    </source>
</reference>
<dbReference type="AlphaFoldDB" id="I4AKC4"/>
<evidence type="ECO:0000256" key="1">
    <source>
        <dbReference type="SAM" id="Coils"/>
    </source>
</evidence>
<keyword evidence="3" id="KW-1185">Reference proteome</keyword>
<protein>
    <recommendedName>
        <fullName evidence="4">Lipoprotein</fullName>
    </recommendedName>
</protein>
<feature type="coiled-coil region" evidence="1">
    <location>
        <begin position="31"/>
        <end position="141"/>
    </location>
</feature>
<evidence type="ECO:0008006" key="4">
    <source>
        <dbReference type="Google" id="ProtNLM"/>
    </source>
</evidence>
<dbReference type="HOGENOM" id="CLU_1033464_0_0_10"/>
<dbReference type="OrthoDB" id="9826327at2"/>
<dbReference type="PROSITE" id="PS51257">
    <property type="entry name" value="PROKAR_LIPOPROTEIN"/>
    <property type="match status" value="1"/>
</dbReference>
<name>I4AKC4_BERLS</name>
<sequence length="269" mass="31350">MQKYIYLFLFFTLPFSNVLLSSCTNTKEEALNESREIIKEQDSEIETMKRRIDTLEQTIRALAKNRESSDQEAGELKGKAQELQKAIKNYQGALSKKEKEFKAYRYLALEDKRVAEIREEKRKLREDNEFIVNKIKQLKQMNEVNEVMDGLTDIIDKIPPFNKFDCYYRDKKDLEASRKKDNGYSPKLLLVEEDGTYPQSDIGQVIIDLDLNFFKLDGNPNQATLTLCLFEEGSQAPVYCQDEVFDTEYKRVEWKQAASTFGLTPLTKL</sequence>
<accession>I4AKC4</accession>
<dbReference type="Proteomes" id="UP000006054">
    <property type="component" value="Chromosome"/>
</dbReference>
<evidence type="ECO:0000313" key="3">
    <source>
        <dbReference type="Proteomes" id="UP000006054"/>
    </source>
</evidence>
<gene>
    <name evidence="2" type="ordered locus">Fleli_2025</name>
</gene>
<dbReference type="RefSeq" id="WP_014797857.1">
    <property type="nucleotide sequence ID" value="NC_018018.1"/>
</dbReference>
<dbReference type="EMBL" id="CP003345">
    <property type="protein sequence ID" value="AFM04409.1"/>
    <property type="molecule type" value="Genomic_DNA"/>
</dbReference>
<dbReference type="eggNOG" id="COG5185">
    <property type="taxonomic scope" value="Bacteria"/>
</dbReference>